<dbReference type="EMBL" id="BK014646">
    <property type="protein sequence ID" value="DAD65662.1"/>
    <property type="molecule type" value="Genomic_DNA"/>
</dbReference>
<name>A0A8S5L6X9_9CAUD</name>
<feature type="compositionally biased region" description="Basic and acidic residues" evidence="1">
    <location>
        <begin position="18"/>
        <end position="27"/>
    </location>
</feature>
<protein>
    <submittedName>
        <fullName evidence="2">Uncharacterized protein</fullName>
    </submittedName>
</protein>
<evidence type="ECO:0000256" key="1">
    <source>
        <dbReference type="SAM" id="MobiDB-lite"/>
    </source>
</evidence>
<organism evidence="2">
    <name type="scientific">Siphoviridae sp. ct45W1</name>
    <dbReference type="NCBI Taxonomy" id="2823562"/>
    <lineage>
        <taxon>Viruses</taxon>
        <taxon>Duplodnaviria</taxon>
        <taxon>Heunggongvirae</taxon>
        <taxon>Uroviricota</taxon>
        <taxon>Caudoviricetes</taxon>
    </lineage>
</organism>
<evidence type="ECO:0000313" key="2">
    <source>
        <dbReference type="EMBL" id="DAD65662.1"/>
    </source>
</evidence>
<sequence>MARTISGVDMQAAPTEEDSSHREGEHWTQKAYIDAAAAESITKHARIEWRGVAYRLYGPIRIVTGAGLLPDTAVLNLQRWEG</sequence>
<accession>A0A8S5L6X9</accession>
<feature type="region of interest" description="Disordered" evidence="1">
    <location>
        <begin position="1"/>
        <end position="27"/>
    </location>
</feature>
<proteinExistence type="predicted"/>
<reference evidence="2" key="1">
    <citation type="journal article" date="2021" name="Proc. Natl. Acad. Sci. U.S.A.">
        <title>A Catalog of Tens of Thousands of Viruses from Human Metagenomes Reveals Hidden Associations with Chronic Diseases.</title>
        <authorList>
            <person name="Tisza M.J."/>
            <person name="Buck C.B."/>
        </authorList>
    </citation>
    <scope>NUCLEOTIDE SEQUENCE</scope>
    <source>
        <strain evidence="2">Ct45W1</strain>
    </source>
</reference>